<dbReference type="EMBL" id="CP031041">
    <property type="protein sequence ID" value="QDZ22794.1"/>
    <property type="molecule type" value="Genomic_DNA"/>
</dbReference>
<keyword evidence="9 17" id="KW-0554">One-carbon metabolism</keyword>
<comment type="cofactor">
    <cofactor evidence="17">
        <name>Mn(2+)</name>
        <dbReference type="ChEBI" id="CHEBI:29035"/>
    </cofactor>
    <cofactor evidence="17">
        <name>Mg(2+)</name>
        <dbReference type="ChEBI" id="CHEBI:18420"/>
    </cofactor>
    <cofactor evidence="17">
        <name>Co(2+)</name>
        <dbReference type="ChEBI" id="CHEBI:48828"/>
    </cofactor>
    <text evidence="17">Binds 2 divalent ions per subunit. The metal ions interact primarily with the substrate. Can utilize magnesium, manganese or cobalt (in vitro).</text>
</comment>
<evidence type="ECO:0000259" key="20">
    <source>
        <dbReference type="Pfam" id="PF00438"/>
    </source>
</evidence>
<name>A0A5B8MSA5_9CHLO</name>
<protein>
    <recommendedName>
        <fullName evidence="7 17">S-adenosylmethionine synthase</fullName>
        <ecNumber evidence="6 17">2.5.1.6</ecNumber>
    </recommendedName>
</protein>
<comment type="subcellular location">
    <subcellularLocation>
        <location evidence="3">Cytoplasm</location>
    </subcellularLocation>
</comment>
<dbReference type="UniPathway" id="UPA00315">
    <property type="reaction ID" value="UER00080"/>
</dbReference>
<evidence type="ECO:0000256" key="11">
    <source>
        <dbReference type="ARBA" id="ARBA00022723"/>
    </source>
</evidence>
<evidence type="ECO:0000256" key="15">
    <source>
        <dbReference type="ARBA" id="ARBA00022958"/>
    </source>
</evidence>
<keyword evidence="10 17" id="KW-0808">Transferase</keyword>
<comment type="cofactor">
    <cofactor evidence="1">
        <name>Co(2+)</name>
        <dbReference type="ChEBI" id="CHEBI:48828"/>
    </cofactor>
</comment>
<dbReference type="GO" id="GO:0006730">
    <property type="term" value="P:one-carbon metabolic process"/>
    <property type="evidence" value="ECO:0007669"/>
    <property type="project" value="UniProtKB-KW"/>
</dbReference>
<dbReference type="GO" id="GO:0005524">
    <property type="term" value="F:ATP binding"/>
    <property type="evidence" value="ECO:0007669"/>
    <property type="project" value="UniProtKB-KW"/>
</dbReference>
<dbReference type="FunFam" id="3.30.300.10:FF:000003">
    <property type="entry name" value="S-adenosylmethionine synthase"/>
    <property type="match status" value="1"/>
</dbReference>
<evidence type="ECO:0000259" key="21">
    <source>
        <dbReference type="Pfam" id="PF02772"/>
    </source>
</evidence>
<dbReference type="GO" id="GO:0005737">
    <property type="term" value="C:cytoplasm"/>
    <property type="evidence" value="ECO:0007669"/>
    <property type="project" value="UniProtKB-SubCell"/>
</dbReference>
<evidence type="ECO:0000256" key="17">
    <source>
        <dbReference type="RuleBase" id="RU000541"/>
    </source>
</evidence>
<evidence type="ECO:0000313" key="24">
    <source>
        <dbReference type="Proteomes" id="UP000316726"/>
    </source>
</evidence>
<evidence type="ECO:0000256" key="16">
    <source>
        <dbReference type="ARBA" id="ARBA00023285"/>
    </source>
</evidence>
<dbReference type="InterPro" id="IPR022636">
    <property type="entry name" value="S-AdoMet_synthetase_sfam"/>
</dbReference>
<proteinExistence type="inferred from homology"/>
<feature type="region of interest" description="Disordered" evidence="19">
    <location>
        <begin position="1"/>
        <end position="20"/>
    </location>
</feature>
<feature type="domain" description="S-adenosylmethionine synthetase N-terminal" evidence="20">
    <location>
        <begin position="7"/>
        <end position="104"/>
    </location>
</feature>
<dbReference type="SUPFAM" id="SSF55973">
    <property type="entry name" value="S-adenosylmethionine synthetase"/>
    <property type="match status" value="3"/>
</dbReference>
<dbReference type="HAMAP" id="MF_00086">
    <property type="entry name" value="S_AdoMet_synth1"/>
    <property type="match status" value="1"/>
</dbReference>
<evidence type="ECO:0000256" key="7">
    <source>
        <dbReference type="ARBA" id="ARBA00020319"/>
    </source>
</evidence>
<evidence type="ECO:0000259" key="22">
    <source>
        <dbReference type="Pfam" id="PF02773"/>
    </source>
</evidence>
<feature type="domain" description="S-adenosylmethionine synthetase C-terminal" evidence="22">
    <location>
        <begin position="243"/>
        <end position="388"/>
    </location>
</feature>
<dbReference type="OrthoDB" id="5852090at2759"/>
<keyword evidence="15 17" id="KW-0630">Potassium</keyword>
<dbReference type="AlphaFoldDB" id="A0A5B8MSA5"/>
<dbReference type="PIRSF" id="PIRSF000497">
    <property type="entry name" value="MAT"/>
    <property type="match status" value="1"/>
</dbReference>
<evidence type="ECO:0000256" key="19">
    <source>
        <dbReference type="SAM" id="MobiDB-lite"/>
    </source>
</evidence>
<dbReference type="CDD" id="cd18079">
    <property type="entry name" value="S-AdoMet_synt"/>
    <property type="match status" value="1"/>
</dbReference>
<keyword evidence="8" id="KW-0963">Cytoplasm</keyword>
<evidence type="ECO:0000256" key="13">
    <source>
        <dbReference type="ARBA" id="ARBA00022840"/>
    </source>
</evidence>
<dbReference type="GO" id="GO:0004478">
    <property type="term" value="F:methionine adenosyltransferase activity"/>
    <property type="evidence" value="ECO:0007669"/>
    <property type="project" value="UniProtKB-EC"/>
</dbReference>
<evidence type="ECO:0000256" key="10">
    <source>
        <dbReference type="ARBA" id="ARBA00022679"/>
    </source>
</evidence>
<gene>
    <name evidence="23" type="ORF">A3770_08p53120</name>
</gene>
<comment type="cofactor">
    <cofactor evidence="2">
        <name>Mg(2+)</name>
        <dbReference type="ChEBI" id="CHEBI:18420"/>
    </cofactor>
</comment>
<evidence type="ECO:0000313" key="23">
    <source>
        <dbReference type="EMBL" id="QDZ22794.1"/>
    </source>
</evidence>
<dbReference type="Gene3D" id="3.30.300.10">
    <property type="match status" value="3"/>
</dbReference>
<dbReference type="Pfam" id="PF00438">
    <property type="entry name" value="S-AdoMet_synt_N"/>
    <property type="match status" value="1"/>
</dbReference>
<keyword evidence="12 17" id="KW-0547">Nucleotide-binding</keyword>
<dbReference type="InterPro" id="IPR022629">
    <property type="entry name" value="S-AdoMet_synt_central"/>
</dbReference>
<dbReference type="STRING" id="1764295.A0A5B8MSA5"/>
<evidence type="ECO:0000256" key="1">
    <source>
        <dbReference type="ARBA" id="ARBA00001941"/>
    </source>
</evidence>
<dbReference type="GO" id="GO:0046872">
    <property type="term" value="F:metal ion binding"/>
    <property type="evidence" value="ECO:0007669"/>
    <property type="project" value="UniProtKB-KW"/>
</dbReference>
<comment type="function">
    <text evidence="17">Catalyzes the formation of S-adenosylmethionine from methionine and ATP.</text>
</comment>
<evidence type="ECO:0000256" key="18">
    <source>
        <dbReference type="RuleBase" id="RU004462"/>
    </source>
</evidence>
<keyword evidence="16" id="KW-0170">Cobalt</keyword>
<keyword evidence="14 17" id="KW-0460">Magnesium</keyword>
<sequence>MAEETSFLFTSESVNEGHPDKLADQVSDAVLDACLEQDPEAKVACETATKTGMIMIFGEITTKAKVDYEAVVRKAARDIGFTHEDVGLNCDTMKVIVNIEEQSPDIGQGVHGMGTKTLEELGAGDQGHMFGYATDETPELMPLTHVLATKIGYELTKVRKNGTCAWLRPDGKTQVTVEYEKKGGFLTPKRVHTILISTQHTPDVTNDKIAADLMEHVIKPVVPAKYLDDKTIFHLNPSGRFCIGGPHGDAGLTGRKIIIDTYGGWGAHGGGAFSGKDPTKVDRSAAYLARQVAKSVVAAGLAARCIFQVSYAIGVPEPLSIFVDTYGTGKVPDSEILDRVKKAFDFRPGLIAKNLDLMRATTEGEGRYRKSAAYGHFGRDDADFTWEKVVPL</sequence>
<dbReference type="FunFam" id="3.30.300.10:FF:000011">
    <property type="entry name" value="S-adenosylmethionine synthase"/>
    <property type="match status" value="1"/>
</dbReference>
<reference evidence="23 24" key="1">
    <citation type="submission" date="2018-07" db="EMBL/GenBank/DDBJ databases">
        <title>The complete nuclear genome of the prasinophyte Chloropicon primus (CCMP1205).</title>
        <authorList>
            <person name="Pombert J.-F."/>
            <person name="Otis C."/>
            <person name="Turmel M."/>
            <person name="Lemieux C."/>
        </authorList>
    </citation>
    <scope>NUCLEOTIDE SEQUENCE [LARGE SCALE GENOMIC DNA]</scope>
    <source>
        <strain evidence="23 24">CCMP1205</strain>
    </source>
</reference>
<keyword evidence="11 17" id="KW-0479">Metal-binding</keyword>
<dbReference type="FunFam" id="3.30.300.10:FF:000004">
    <property type="entry name" value="S-adenosylmethionine synthase"/>
    <property type="match status" value="1"/>
</dbReference>
<accession>A0A5B8MSA5</accession>
<organism evidence="23 24">
    <name type="scientific">Chloropicon primus</name>
    <dbReference type="NCBI Taxonomy" id="1764295"/>
    <lineage>
        <taxon>Eukaryota</taxon>
        <taxon>Viridiplantae</taxon>
        <taxon>Chlorophyta</taxon>
        <taxon>Chloropicophyceae</taxon>
        <taxon>Chloropicales</taxon>
        <taxon>Chloropicaceae</taxon>
        <taxon>Chloropicon</taxon>
    </lineage>
</organism>
<comment type="pathway">
    <text evidence="4 17">Amino-acid biosynthesis; S-adenosyl-L-methionine biosynthesis; S-adenosyl-L-methionine from L-methionine: step 1/1.</text>
</comment>
<evidence type="ECO:0000256" key="14">
    <source>
        <dbReference type="ARBA" id="ARBA00022842"/>
    </source>
</evidence>
<evidence type="ECO:0000256" key="4">
    <source>
        <dbReference type="ARBA" id="ARBA00005224"/>
    </source>
</evidence>
<evidence type="ECO:0000256" key="9">
    <source>
        <dbReference type="ARBA" id="ARBA00022563"/>
    </source>
</evidence>
<keyword evidence="24" id="KW-1185">Reference proteome</keyword>
<dbReference type="PANTHER" id="PTHR11964">
    <property type="entry name" value="S-ADENOSYLMETHIONINE SYNTHETASE"/>
    <property type="match status" value="1"/>
</dbReference>
<dbReference type="Pfam" id="PF02772">
    <property type="entry name" value="S-AdoMet_synt_M"/>
    <property type="match status" value="1"/>
</dbReference>
<feature type="domain" description="S-adenosylmethionine synthetase central" evidence="21">
    <location>
        <begin position="121"/>
        <end position="241"/>
    </location>
</feature>
<dbReference type="EC" id="2.5.1.6" evidence="6 17"/>
<evidence type="ECO:0000256" key="3">
    <source>
        <dbReference type="ARBA" id="ARBA00004496"/>
    </source>
</evidence>
<dbReference type="GO" id="GO:0006556">
    <property type="term" value="P:S-adenosylmethionine biosynthetic process"/>
    <property type="evidence" value="ECO:0007669"/>
    <property type="project" value="UniProtKB-UniPathway"/>
</dbReference>
<dbReference type="NCBIfam" id="TIGR01034">
    <property type="entry name" value="metK"/>
    <property type="match status" value="1"/>
</dbReference>
<dbReference type="Proteomes" id="UP000316726">
    <property type="component" value="Chromosome 8"/>
</dbReference>
<dbReference type="InterPro" id="IPR002133">
    <property type="entry name" value="S-AdoMet_synthetase"/>
</dbReference>
<evidence type="ECO:0000256" key="5">
    <source>
        <dbReference type="ARBA" id="ARBA00009685"/>
    </source>
</evidence>
<comment type="catalytic activity">
    <reaction evidence="17">
        <text>L-methionine + ATP + H2O = S-adenosyl-L-methionine + phosphate + diphosphate</text>
        <dbReference type="Rhea" id="RHEA:21080"/>
        <dbReference type="ChEBI" id="CHEBI:15377"/>
        <dbReference type="ChEBI" id="CHEBI:30616"/>
        <dbReference type="ChEBI" id="CHEBI:33019"/>
        <dbReference type="ChEBI" id="CHEBI:43474"/>
        <dbReference type="ChEBI" id="CHEBI:57844"/>
        <dbReference type="ChEBI" id="CHEBI:59789"/>
        <dbReference type="EC" id="2.5.1.6"/>
    </reaction>
</comment>
<dbReference type="InterPro" id="IPR022630">
    <property type="entry name" value="S-AdoMet_synt_C"/>
</dbReference>
<evidence type="ECO:0000256" key="6">
    <source>
        <dbReference type="ARBA" id="ARBA00012828"/>
    </source>
</evidence>
<dbReference type="InterPro" id="IPR022628">
    <property type="entry name" value="S-AdoMet_synt_N"/>
</dbReference>
<dbReference type="Pfam" id="PF02773">
    <property type="entry name" value="S-AdoMet_synt_C"/>
    <property type="match status" value="1"/>
</dbReference>
<comment type="cofactor">
    <cofactor evidence="17">
        <name>K(+)</name>
        <dbReference type="ChEBI" id="CHEBI:29103"/>
    </cofactor>
    <text evidence="17">Binds 1 potassium ion per subunit. The potassium ion interacts primarily with the substrate.</text>
</comment>
<evidence type="ECO:0000256" key="8">
    <source>
        <dbReference type="ARBA" id="ARBA00022490"/>
    </source>
</evidence>
<dbReference type="PROSITE" id="PS00377">
    <property type="entry name" value="ADOMET_SYNTHASE_2"/>
    <property type="match status" value="1"/>
</dbReference>
<evidence type="ECO:0000256" key="2">
    <source>
        <dbReference type="ARBA" id="ARBA00001946"/>
    </source>
</evidence>
<dbReference type="PROSITE" id="PS00376">
    <property type="entry name" value="ADOMET_SYNTHASE_1"/>
    <property type="match status" value="1"/>
</dbReference>
<comment type="similarity">
    <text evidence="5 18">Belongs to the AdoMet synthase family.</text>
</comment>
<evidence type="ECO:0000256" key="12">
    <source>
        <dbReference type="ARBA" id="ARBA00022741"/>
    </source>
</evidence>
<dbReference type="InterPro" id="IPR022631">
    <property type="entry name" value="ADOMET_SYNTHASE_CS"/>
</dbReference>
<keyword evidence="13 17" id="KW-0067">ATP-binding</keyword>